<evidence type="ECO:0000259" key="5">
    <source>
        <dbReference type="Pfam" id="PF01182"/>
    </source>
</evidence>
<comment type="similarity">
    <text evidence="4">Belongs to the glucosamine/galactosamine-6-phosphate isomerase family. NagB subfamily.</text>
</comment>
<dbReference type="SUPFAM" id="SSF100950">
    <property type="entry name" value="NagB/RpiA/CoA transferase-like"/>
    <property type="match status" value="1"/>
</dbReference>
<dbReference type="RefSeq" id="WP_068716863.1">
    <property type="nucleotide sequence ID" value="NZ_LWDV01000008.1"/>
</dbReference>
<dbReference type="GO" id="GO:0005737">
    <property type="term" value="C:cytoplasm"/>
    <property type="evidence" value="ECO:0007669"/>
    <property type="project" value="TreeGrafter"/>
</dbReference>
<dbReference type="NCBIfam" id="TIGR00502">
    <property type="entry name" value="nagB"/>
    <property type="match status" value="1"/>
</dbReference>
<proteinExistence type="inferred from homology"/>
<dbReference type="HAMAP" id="MF_01241">
    <property type="entry name" value="GlcN6P_deamin"/>
    <property type="match status" value="1"/>
</dbReference>
<dbReference type="PROSITE" id="PS01161">
    <property type="entry name" value="GLC_GALNAC_ISOMERASE"/>
    <property type="match status" value="1"/>
</dbReference>
<comment type="caution">
    <text evidence="6">The sequence shown here is derived from an EMBL/GenBank/DDBJ whole genome shotgun (WGS) entry which is preliminary data.</text>
</comment>
<dbReference type="CDD" id="cd01399">
    <property type="entry name" value="GlcN6P_deaminase"/>
    <property type="match status" value="1"/>
</dbReference>
<keyword evidence="2 4" id="KW-0378">Hydrolase</keyword>
<comment type="catalytic activity">
    <reaction evidence="1 4">
        <text>alpha-D-glucosamine 6-phosphate + H2O = beta-D-fructose 6-phosphate + NH4(+)</text>
        <dbReference type="Rhea" id="RHEA:12172"/>
        <dbReference type="ChEBI" id="CHEBI:15377"/>
        <dbReference type="ChEBI" id="CHEBI:28938"/>
        <dbReference type="ChEBI" id="CHEBI:57634"/>
        <dbReference type="ChEBI" id="CHEBI:75989"/>
        <dbReference type="EC" id="3.5.99.6"/>
    </reaction>
</comment>
<comment type="function">
    <text evidence="4">Catalyzes the reversible isomerization-deamination of glucosamine 6-phosphate (GlcN6P) to form fructose 6-phosphate (Fru6P) and ammonium ion.</text>
</comment>
<sequence length="242" mass="26764">MRVHIVGSYEELSTKAASIVSSQVILKPNSVLGLATGSTPEGMYKKLVELYKRDVIDFSEVISFNLDEYIGLDSNHQQSYTSYMFNNLFNHVNFKEEHINLPIEAEDKLEEFCLKYDQKIERTGGIDLQVLGIGTNGHIGFNEPDNKLKTGTHIVDLAEETIEANSRFFDSKKEVPKQAVSMGMSSIMGSKKILLLASGENKAEAIKNTISGKITTEVPSSLLQLHPDVTIVVDKAAANLIK</sequence>
<dbReference type="Pfam" id="PF01182">
    <property type="entry name" value="Glucosamine_iso"/>
    <property type="match status" value="1"/>
</dbReference>
<dbReference type="Proteomes" id="UP000093514">
    <property type="component" value="Unassembled WGS sequence"/>
</dbReference>
<reference evidence="7" key="1">
    <citation type="submission" date="2016-07" db="EMBL/GenBank/DDBJ databases">
        <authorList>
            <person name="Florea S."/>
            <person name="Webb J.S."/>
            <person name="Jaromczyk J."/>
            <person name="Schardl C.L."/>
        </authorList>
    </citation>
    <scope>NUCLEOTIDE SEQUENCE [LARGE SCALE GENOMIC DNA]</scope>
    <source>
        <strain evidence="7">Z6</strain>
    </source>
</reference>
<evidence type="ECO:0000256" key="2">
    <source>
        <dbReference type="ARBA" id="ARBA00022801"/>
    </source>
</evidence>
<gene>
    <name evidence="4" type="primary">nagB</name>
    <name evidence="6" type="ORF">U472_07005</name>
</gene>
<keyword evidence="3 4" id="KW-0119">Carbohydrate metabolism</keyword>
<organism evidence="6 7">
    <name type="scientific">Orenia metallireducens</name>
    <dbReference type="NCBI Taxonomy" id="1413210"/>
    <lineage>
        <taxon>Bacteria</taxon>
        <taxon>Bacillati</taxon>
        <taxon>Bacillota</taxon>
        <taxon>Clostridia</taxon>
        <taxon>Halanaerobiales</taxon>
        <taxon>Halobacteroidaceae</taxon>
        <taxon>Orenia</taxon>
    </lineage>
</organism>
<evidence type="ECO:0000256" key="1">
    <source>
        <dbReference type="ARBA" id="ARBA00000644"/>
    </source>
</evidence>
<comment type="caution">
    <text evidence="4">Lacks conserved residue(s) required for the propagation of feature annotation.</text>
</comment>
<dbReference type="EC" id="3.5.99.6" evidence="4"/>
<feature type="active site" description="For ring-opening step" evidence="4">
    <location>
        <position position="143"/>
    </location>
</feature>
<dbReference type="InterPro" id="IPR006148">
    <property type="entry name" value="Glc/Gal-6P_isomerase"/>
</dbReference>
<feature type="domain" description="Glucosamine/galactosamine-6-phosphate isomerase" evidence="5">
    <location>
        <begin position="29"/>
        <end position="224"/>
    </location>
</feature>
<evidence type="ECO:0000256" key="3">
    <source>
        <dbReference type="ARBA" id="ARBA00023277"/>
    </source>
</evidence>
<dbReference type="InterPro" id="IPR018321">
    <property type="entry name" value="Glucosamine6P_isomerase_CS"/>
</dbReference>
<dbReference type="PANTHER" id="PTHR11280:SF5">
    <property type="entry name" value="GLUCOSAMINE-6-PHOSPHATE ISOMERASE"/>
    <property type="match status" value="1"/>
</dbReference>
<dbReference type="GO" id="GO:0004342">
    <property type="term" value="F:glucosamine-6-phosphate deaminase activity"/>
    <property type="evidence" value="ECO:0007669"/>
    <property type="project" value="UniProtKB-UniRule"/>
</dbReference>
<dbReference type="FunFam" id="3.40.50.1360:FF:000003">
    <property type="entry name" value="Glucosamine-6-phosphate deaminase"/>
    <property type="match status" value="1"/>
</dbReference>
<dbReference type="GO" id="GO:0006046">
    <property type="term" value="P:N-acetylglucosamine catabolic process"/>
    <property type="evidence" value="ECO:0007669"/>
    <property type="project" value="UniProtKB-UniRule"/>
</dbReference>
<dbReference type="OrthoDB" id="9791139at2"/>
<reference evidence="6 7" key="2">
    <citation type="submission" date="2016-08" db="EMBL/GenBank/DDBJ databases">
        <title>Orenia metallireducens sp. nov. strain Z6, a Novel Metal-reducing Firmicute from the Deep Subsurface.</title>
        <authorList>
            <person name="Maxim B.I."/>
            <person name="Kenneth K."/>
            <person name="Flynn T.M."/>
            <person name="Oloughlin E.J."/>
            <person name="Locke R.A."/>
            <person name="Weber J.R."/>
            <person name="Egan S.M."/>
            <person name="Mackie R.I."/>
            <person name="Cann I.K."/>
        </authorList>
    </citation>
    <scope>NUCLEOTIDE SEQUENCE [LARGE SCALE GENOMIC DNA]</scope>
    <source>
        <strain evidence="6 7">Z6</strain>
    </source>
</reference>
<dbReference type="PANTHER" id="PTHR11280">
    <property type="entry name" value="GLUCOSAMINE-6-PHOSPHATE ISOMERASE"/>
    <property type="match status" value="1"/>
</dbReference>
<dbReference type="EMBL" id="LWDV01000008">
    <property type="protein sequence ID" value="OCL27212.1"/>
    <property type="molecule type" value="Genomic_DNA"/>
</dbReference>
<dbReference type="AlphaFoldDB" id="A0A1C0AA99"/>
<feature type="active site" description="Proton acceptor; for enolization step" evidence="4">
    <location>
        <position position="67"/>
    </location>
</feature>
<feature type="active site" description="For ring-opening step" evidence="4">
    <location>
        <position position="136"/>
    </location>
</feature>
<name>A0A1C0AA99_9FIRM</name>
<feature type="active site" description="Proton acceptor; for ring-opening step" evidence="4">
    <location>
        <position position="138"/>
    </location>
</feature>
<dbReference type="InterPro" id="IPR037171">
    <property type="entry name" value="NagB/RpiA_transferase-like"/>
</dbReference>
<dbReference type="GO" id="GO:0019262">
    <property type="term" value="P:N-acetylneuraminate catabolic process"/>
    <property type="evidence" value="ECO:0007669"/>
    <property type="project" value="UniProtKB-UniRule"/>
</dbReference>
<dbReference type="Gene3D" id="3.40.50.1360">
    <property type="match status" value="1"/>
</dbReference>
<keyword evidence="7" id="KW-1185">Reference proteome</keyword>
<evidence type="ECO:0000256" key="4">
    <source>
        <dbReference type="HAMAP-Rule" id="MF_01241"/>
    </source>
</evidence>
<dbReference type="GO" id="GO:0005975">
    <property type="term" value="P:carbohydrate metabolic process"/>
    <property type="evidence" value="ECO:0007669"/>
    <property type="project" value="InterPro"/>
</dbReference>
<comment type="pathway">
    <text evidence="4">Amino-sugar metabolism; N-acetylneuraminate degradation; D-fructose 6-phosphate from N-acetylneuraminate: step 5/5.</text>
</comment>
<protein>
    <recommendedName>
        <fullName evidence="4">Glucosamine-6-phosphate deaminase</fullName>
        <ecNumber evidence="4">3.5.99.6</ecNumber>
    </recommendedName>
    <alternativeName>
        <fullName evidence="4">GlcN6P deaminase</fullName>
        <shortName evidence="4">GNPDA</shortName>
    </alternativeName>
    <alternativeName>
        <fullName evidence="4">Glucosamine-6-phosphate isomerase</fullName>
    </alternativeName>
</protein>
<dbReference type="GO" id="GO:0006043">
    <property type="term" value="P:glucosamine catabolic process"/>
    <property type="evidence" value="ECO:0007669"/>
    <property type="project" value="TreeGrafter"/>
</dbReference>
<dbReference type="GO" id="GO:0042802">
    <property type="term" value="F:identical protein binding"/>
    <property type="evidence" value="ECO:0007669"/>
    <property type="project" value="TreeGrafter"/>
</dbReference>
<dbReference type="UniPathway" id="UPA00629">
    <property type="reaction ID" value="UER00684"/>
</dbReference>
<evidence type="ECO:0000313" key="6">
    <source>
        <dbReference type="EMBL" id="OCL27212.1"/>
    </source>
</evidence>
<evidence type="ECO:0000313" key="7">
    <source>
        <dbReference type="Proteomes" id="UP000093514"/>
    </source>
</evidence>
<accession>A0A1C0AA99</accession>
<dbReference type="InterPro" id="IPR004547">
    <property type="entry name" value="Glucosamine6P_isomerase"/>
</dbReference>